<dbReference type="EMBL" id="CACRXK020001856">
    <property type="protein sequence ID" value="CAB3991472.1"/>
    <property type="molecule type" value="Genomic_DNA"/>
</dbReference>
<reference evidence="1" key="1">
    <citation type="submission" date="2020-04" db="EMBL/GenBank/DDBJ databases">
        <authorList>
            <person name="Alioto T."/>
            <person name="Alioto T."/>
            <person name="Gomez Garrido J."/>
        </authorList>
    </citation>
    <scope>NUCLEOTIDE SEQUENCE</scope>
    <source>
        <strain evidence="1">A484AB</strain>
    </source>
</reference>
<dbReference type="Gene3D" id="1.10.150.130">
    <property type="match status" value="1"/>
</dbReference>
<keyword evidence="2" id="KW-1185">Reference proteome</keyword>
<evidence type="ECO:0000313" key="2">
    <source>
        <dbReference type="Proteomes" id="UP001152795"/>
    </source>
</evidence>
<evidence type="ECO:0000313" key="1">
    <source>
        <dbReference type="EMBL" id="CAB3991472.1"/>
    </source>
</evidence>
<dbReference type="PANTHER" id="PTHR35617:SF3">
    <property type="entry name" value="CORE-BINDING (CB) DOMAIN-CONTAINING PROTEIN"/>
    <property type="match status" value="1"/>
</dbReference>
<protein>
    <submittedName>
        <fullName evidence="1">Uncharacterized protein</fullName>
    </submittedName>
</protein>
<organism evidence="1 2">
    <name type="scientific">Paramuricea clavata</name>
    <name type="common">Red gorgonian</name>
    <name type="synonym">Violescent sea-whip</name>
    <dbReference type="NCBI Taxonomy" id="317549"/>
    <lineage>
        <taxon>Eukaryota</taxon>
        <taxon>Metazoa</taxon>
        <taxon>Cnidaria</taxon>
        <taxon>Anthozoa</taxon>
        <taxon>Octocorallia</taxon>
        <taxon>Malacalcyonacea</taxon>
        <taxon>Plexauridae</taxon>
        <taxon>Paramuricea</taxon>
    </lineage>
</organism>
<comment type="caution">
    <text evidence="1">The sequence shown here is derived from an EMBL/GenBank/DDBJ whole genome shotgun (WGS) entry which is preliminary data.</text>
</comment>
<dbReference type="OrthoDB" id="5987091at2759"/>
<dbReference type="InterPro" id="IPR010998">
    <property type="entry name" value="Integrase_recombinase_N"/>
</dbReference>
<name>A0A7D9HXR0_PARCT</name>
<dbReference type="AlphaFoldDB" id="A0A7D9HXR0"/>
<sequence length="224" mass="25229">MIRSWVTATHIPGILNVDADTASPQFNPRVEWTLDSQIFQKIVDLFYLPEVDLFASRLTHQVESYVSRFPDPRAISVDAPSSVGNPQPGGMASIRRRFETAGFSPDVIEILLSSWSESTKKRYAGPWKAWAEWCTMSGWCPFSAPVTAVLSFLASLLKEKDLEYRTIAVYRSTISQTHDPIDSVPLGELPIVSKFMKGVFRAKPPKPKYCSSWNLAKVLDFLRN</sequence>
<dbReference type="Proteomes" id="UP001152795">
    <property type="component" value="Unassembled WGS sequence"/>
</dbReference>
<dbReference type="PANTHER" id="PTHR35617">
    <property type="entry name" value="PHAGE_INTEGRASE DOMAIN-CONTAINING PROTEIN"/>
    <property type="match status" value="1"/>
</dbReference>
<gene>
    <name evidence="1" type="ORF">PACLA_8A087819</name>
</gene>
<proteinExistence type="predicted"/>
<dbReference type="SUPFAM" id="SSF47823">
    <property type="entry name" value="lambda integrase-like, N-terminal domain"/>
    <property type="match status" value="1"/>
</dbReference>
<accession>A0A7D9HXR0</accession>